<dbReference type="SUPFAM" id="SSF53748">
    <property type="entry name" value="Phosphoglycerate kinase"/>
    <property type="match status" value="1"/>
</dbReference>
<dbReference type="Proteomes" id="UP001530400">
    <property type="component" value="Unassembled WGS sequence"/>
</dbReference>
<comment type="catalytic activity">
    <reaction evidence="1 12">
        <text>(2R)-3-phosphoglycerate + ATP = (2R)-3-phospho-glyceroyl phosphate + ADP</text>
        <dbReference type="Rhea" id="RHEA:14801"/>
        <dbReference type="ChEBI" id="CHEBI:30616"/>
        <dbReference type="ChEBI" id="CHEBI:57604"/>
        <dbReference type="ChEBI" id="CHEBI:58272"/>
        <dbReference type="ChEBI" id="CHEBI:456216"/>
        <dbReference type="EC" id="2.7.2.3"/>
    </reaction>
</comment>
<dbReference type="FunFam" id="3.40.50.1260:FF:000003">
    <property type="entry name" value="Phosphoglycerate kinase"/>
    <property type="match status" value="1"/>
</dbReference>
<comment type="pathway">
    <text evidence="12">Carbohydrate degradation; glycolysis; pyruvate from D-glyceraldehyde 3-phosphate: step 2/5.</text>
</comment>
<dbReference type="InterPro" id="IPR015824">
    <property type="entry name" value="Phosphoglycerate_kinase_N"/>
</dbReference>
<dbReference type="GO" id="GO:0004618">
    <property type="term" value="F:phosphoglycerate kinase activity"/>
    <property type="evidence" value="ECO:0007669"/>
    <property type="project" value="UniProtKB-EC"/>
</dbReference>
<evidence type="ECO:0000256" key="2">
    <source>
        <dbReference type="ARBA" id="ARBA00001946"/>
    </source>
</evidence>
<evidence type="ECO:0000256" key="5">
    <source>
        <dbReference type="ARBA" id="ARBA00013061"/>
    </source>
</evidence>
<comment type="caution">
    <text evidence="14">The sequence shown here is derived from an EMBL/GenBank/DDBJ whole genome shotgun (WGS) entry which is preliminary data.</text>
</comment>
<evidence type="ECO:0000313" key="14">
    <source>
        <dbReference type="EMBL" id="KAL3769695.1"/>
    </source>
</evidence>
<evidence type="ECO:0000256" key="11">
    <source>
        <dbReference type="ARBA" id="ARBA00022842"/>
    </source>
</evidence>
<keyword evidence="11" id="KW-0460">Magnesium</keyword>
<evidence type="ECO:0000256" key="9">
    <source>
        <dbReference type="ARBA" id="ARBA00022777"/>
    </source>
</evidence>
<dbReference type="EC" id="2.7.2.3" evidence="5 12"/>
<keyword evidence="7 12" id="KW-0808">Transferase</keyword>
<evidence type="ECO:0000256" key="13">
    <source>
        <dbReference type="RuleBase" id="RU000696"/>
    </source>
</evidence>
<evidence type="ECO:0000313" key="15">
    <source>
        <dbReference type="Proteomes" id="UP001530400"/>
    </source>
</evidence>
<evidence type="ECO:0000256" key="6">
    <source>
        <dbReference type="ARBA" id="ARBA00016471"/>
    </source>
</evidence>
<sequence>MSFLKHKRSVSDIWPIKSKTVLIRVDFNVPIHNGVIAKGADARIKACLPTIRRVIDQGGKAVLLSHMGRPTGYKYALLSQSPSKHAQVLQLWQSEKGQELTTFFSLLSGPEKKKILNWSTKSSEGFRLSDSNGAGKTDLFASLDVQEKVTLLQRFIKETDEDTMFPQLRQYNGFKEELTLQPVAVRLEELLNAMPEYTSKTVVKFAPDCMNAQDEVSALKPGEVLLLENIRFYSDENSKDESERLAMAKHLASLGDYFVSDAFATSHRHSATIVGIPRVIGHGCCGYLMKREIEAYADLLGEPPRPIVAIVGGVKVSEKIVLIENILPQIDNIIIGGAIAFTFLKVQGYSIGNSFNQSGQSFTDTYGRHKTNIDELAARFLSKAKTHNVKVLLPVDHICHVKCEGTNTPWVTADANVPEGYMSLDIGPKTIQLYRSCIESSQTAVWSGPMGVFEIPTFSTGTFVVAKAMGDGTQDRGLVSIIGGGASATAARICGHDGRVSHISSGGGASLDLLLEGKNLPGIRVLDDL</sequence>
<evidence type="ECO:0000256" key="3">
    <source>
        <dbReference type="ARBA" id="ARBA00008982"/>
    </source>
</evidence>
<evidence type="ECO:0000256" key="4">
    <source>
        <dbReference type="ARBA" id="ARBA00011245"/>
    </source>
</evidence>
<keyword evidence="15" id="KW-1185">Reference proteome</keyword>
<evidence type="ECO:0000256" key="8">
    <source>
        <dbReference type="ARBA" id="ARBA00022741"/>
    </source>
</evidence>
<dbReference type="Gene3D" id="3.40.50.1260">
    <property type="entry name" value="Phosphoglycerate kinase, N-terminal domain"/>
    <property type="match status" value="3"/>
</dbReference>
<comment type="subunit">
    <text evidence="4 13">Monomer.</text>
</comment>
<keyword evidence="9 12" id="KW-0418">Kinase</keyword>
<accession>A0ABD3NAG0</accession>
<protein>
    <recommendedName>
        <fullName evidence="6 12">Phosphoglycerate kinase</fullName>
        <ecNumber evidence="5 12">2.7.2.3</ecNumber>
    </recommendedName>
</protein>
<dbReference type="AlphaFoldDB" id="A0ABD3NAG0"/>
<evidence type="ECO:0000256" key="10">
    <source>
        <dbReference type="ARBA" id="ARBA00022840"/>
    </source>
</evidence>
<keyword evidence="10" id="KW-0067">ATP-binding</keyword>
<dbReference type="InterPro" id="IPR001576">
    <property type="entry name" value="Phosphoglycerate_kinase"/>
</dbReference>
<comment type="similarity">
    <text evidence="3 12">Belongs to the phosphoglycerate kinase family.</text>
</comment>
<dbReference type="PRINTS" id="PR00477">
    <property type="entry name" value="PHGLYCKINASE"/>
</dbReference>
<dbReference type="GO" id="GO:0005524">
    <property type="term" value="F:ATP binding"/>
    <property type="evidence" value="ECO:0007669"/>
    <property type="project" value="UniProtKB-KW"/>
</dbReference>
<gene>
    <name evidence="14" type="ORF">ACHAWO_013566</name>
</gene>
<dbReference type="InterPro" id="IPR015911">
    <property type="entry name" value="Phosphoglycerate_kinase_CS"/>
</dbReference>
<evidence type="ECO:0000256" key="1">
    <source>
        <dbReference type="ARBA" id="ARBA00000642"/>
    </source>
</evidence>
<dbReference type="HAMAP" id="MF_00145">
    <property type="entry name" value="Phosphoglyc_kinase"/>
    <property type="match status" value="1"/>
</dbReference>
<dbReference type="PROSITE" id="PS00111">
    <property type="entry name" value="PGLYCERATE_KINASE"/>
    <property type="match status" value="1"/>
</dbReference>
<evidence type="ECO:0000256" key="12">
    <source>
        <dbReference type="RuleBase" id="RU000532"/>
    </source>
</evidence>
<dbReference type="PANTHER" id="PTHR11406:SF23">
    <property type="entry name" value="PHOSPHOGLYCERATE KINASE 1, CHLOROPLASTIC-RELATED"/>
    <property type="match status" value="1"/>
</dbReference>
<comment type="cofactor">
    <cofactor evidence="2">
        <name>Mg(2+)</name>
        <dbReference type="ChEBI" id="CHEBI:18420"/>
    </cofactor>
</comment>
<keyword evidence="8" id="KW-0547">Nucleotide-binding</keyword>
<organism evidence="14 15">
    <name type="scientific">Cyclotella atomus</name>
    <dbReference type="NCBI Taxonomy" id="382360"/>
    <lineage>
        <taxon>Eukaryota</taxon>
        <taxon>Sar</taxon>
        <taxon>Stramenopiles</taxon>
        <taxon>Ochrophyta</taxon>
        <taxon>Bacillariophyta</taxon>
        <taxon>Coscinodiscophyceae</taxon>
        <taxon>Thalassiosirophycidae</taxon>
        <taxon>Stephanodiscales</taxon>
        <taxon>Stephanodiscaceae</taxon>
        <taxon>Cyclotella</taxon>
    </lineage>
</organism>
<reference evidence="14 15" key="1">
    <citation type="submission" date="2024-10" db="EMBL/GenBank/DDBJ databases">
        <title>Updated reference genomes for cyclostephanoid diatoms.</title>
        <authorList>
            <person name="Roberts W.R."/>
            <person name="Alverson A.J."/>
        </authorList>
    </citation>
    <scope>NUCLEOTIDE SEQUENCE [LARGE SCALE GENOMIC DNA]</scope>
    <source>
        <strain evidence="14 15">AJA010-31</strain>
    </source>
</reference>
<dbReference type="InterPro" id="IPR036043">
    <property type="entry name" value="Phosphoglycerate_kinase_sf"/>
</dbReference>
<evidence type="ECO:0000256" key="7">
    <source>
        <dbReference type="ARBA" id="ARBA00022679"/>
    </source>
</evidence>
<name>A0ABD3NAG0_9STRA</name>
<dbReference type="PANTHER" id="PTHR11406">
    <property type="entry name" value="PHOSPHOGLYCERATE KINASE"/>
    <property type="match status" value="1"/>
</dbReference>
<dbReference type="Pfam" id="PF00162">
    <property type="entry name" value="PGK"/>
    <property type="match status" value="1"/>
</dbReference>
<dbReference type="EMBL" id="JALLPJ020001327">
    <property type="protein sequence ID" value="KAL3769695.1"/>
    <property type="molecule type" value="Genomic_DNA"/>
</dbReference>
<proteinExistence type="inferred from homology"/>